<protein>
    <submittedName>
        <fullName evidence="2">Uncharacterized protein</fullName>
    </submittedName>
</protein>
<sequence length="158" mass="18026">MTHDIQEQIATTRAALHEMEICSSSGKTLAEEEEELRQLQQQLAVRSAEMDAAMKESRTKLKELLDPIAAASFNDNDDMESNQEPSIFDSTALVNELIARAEKTTSYNSAHILYKKWTADRSRKMAELASYRDHQAALNAQQSMQTFQQTLAEFRRQR</sequence>
<evidence type="ECO:0000313" key="2">
    <source>
        <dbReference type="EMBL" id="POM78518.1"/>
    </source>
</evidence>
<dbReference type="EMBL" id="NCKW01001982">
    <property type="protein sequence ID" value="POM78518.1"/>
    <property type="molecule type" value="Genomic_DNA"/>
</dbReference>
<keyword evidence="1" id="KW-0175">Coiled coil</keyword>
<evidence type="ECO:0000256" key="1">
    <source>
        <dbReference type="SAM" id="Coils"/>
    </source>
</evidence>
<accession>A0A2P4YL35</accession>
<dbReference type="OrthoDB" id="126590at2759"/>
<gene>
    <name evidence="2" type="ORF">PHPALM_3947</name>
</gene>
<proteinExistence type="predicted"/>
<keyword evidence="3" id="KW-1185">Reference proteome</keyword>
<name>A0A2P4YL35_9STRA</name>
<evidence type="ECO:0000313" key="3">
    <source>
        <dbReference type="Proteomes" id="UP000237271"/>
    </source>
</evidence>
<dbReference type="AlphaFoldDB" id="A0A2P4YL35"/>
<organism evidence="2 3">
    <name type="scientific">Phytophthora palmivora</name>
    <dbReference type="NCBI Taxonomy" id="4796"/>
    <lineage>
        <taxon>Eukaryota</taxon>
        <taxon>Sar</taxon>
        <taxon>Stramenopiles</taxon>
        <taxon>Oomycota</taxon>
        <taxon>Peronosporomycetes</taxon>
        <taxon>Peronosporales</taxon>
        <taxon>Peronosporaceae</taxon>
        <taxon>Phytophthora</taxon>
    </lineage>
</organism>
<feature type="coiled-coil region" evidence="1">
    <location>
        <begin position="22"/>
        <end position="56"/>
    </location>
</feature>
<reference evidence="2 3" key="1">
    <citation type="journal article" date="2017" name="Genome Biol. Evol.">
        <title>Phytophthora megakarya and P. palmivora, closely related causal agents of cacao black pod rot, underwent increases in genome sizes and gene numbers by different mechanisms.</title>
        <authorList>
            <person name="Ali S.S."/>
            <person name="Shao J."/>
            <person name="Lary D.J."/>
            <person name="Kronmiller B."/>
            <person name="Shen D."/>
            <person name="Strem M.D."/>
            <person name="Amoako-Attah I."/>
            <person name="Akrofi A.Y."/>
            <person name="Begoude B.A."/>
            <person name="Ten Hoopen G.M."/>
            <person name="Coulibaly K."/>
            <person name="Kebe B.I."/>
            <person name="Melnick R.L."/>
            <person name="Guiltinan M.J."/>
            <person name="Tyler B.M."/>
            <person name="Meinhardt L.W."/>
            <person name="Bailey B.A."/>
        </authorList>
    </citation>
    <scope>NUCLEOTIDE SEQUENCE [LARGE SCALE GENOMIC DNA]</scope>
    <source>
        <strain evidence="3">sbr112.9</strain>
    </source>
</reference>
<comment type="caution">
    <text evidence="2">The sequence shown here is derived from an EMBL/GenBank/DDBJ whole genome shotgun (WGS) entry which is preliminary data.</text>
</comment>
<dbReference type="Proteomes" id="UP000237271">
    <property type="component" value="Unassembled WGS sequence"/>
</dbReference>